<evidence type="ECO:0000313" key="3">
    <source>
        <dbReference type="Proteomes" id="UP001302329"/>
    </source>
</evidence>
<reference evidence="2 3" key="1">
    <citation type="submission" date="2023-12" db="EMBL/GenBank/DDBJ databases">
        <title>Baltic Sea Cyanobacteria.</title>
        <authorList>
            <person name="Delbaje E."/>
            <person name="Fewer D.P."/>
            <person name="Shishido T.K."/>
        </authorList>
    </citation>
    <scope>NUCLEOTIDE SEQUENCE [LARGE SCALE GENOMIC DNA]</scope>
    <source>
        <strain evidence="2 3">UHCC 0281</strain>
    </source>
</reference>
<evidence type="ECO:0000313" key="2">
    <source>
        <dbReference type="EMBL" id="MEA5443931.1"/>
    </source>
</evidence>
<dbReference type="InterPro" id="IPR014710">
    <property type="entry name" value="RmlC-like_jellyroll"/>
</dbReference>
<dbReference type="SMART" id="SM00100">
    <property type="entry name" value="cNMP"/>
    <property type="match status" value="1"/>
</dbReference>
<name>A0ABU5SZI6_9CYAN</name>
<protein>
    <submittedName>
        <fullName evidence="2">Cyclic nucleotide-binding domain-containing protein</fullName>
    </submittedName>
</protein>
<dbReference type="EMBL" id="JAYGHY010000079">
    <property type="protein sequence ID" value="MEA5443931.1"/>
    <property type="molecule type" value="Genomic_DNA"/>
</dbReference>
<proteinExistence type="predicted"/>
<accession>A0ABU5SZI6</accession>
<dbReference type="PANTHER" id="PTHR24567">
    <property type="entry name" value="CRP FAMILY TRANSCRIPTIONAL REGULATORY PROTEIN"/>
    <property type="match status" value="1"/>
</dbReference>
<dbReference type="InterPro" id="IPR050397">
    <property type="entry name" value="Env_Response_Regulators"/>
</dbReference>
<dbReference type="Pfam" id="PF00027">
    <property type="entry name" value="cNMP_binding"/>
    <property type="match status" value="1"/>
</dbReference>
<dbReference type="InterPro" id="IPR018490">
    <property type="entry name" value="cNMP-bd_dom_sf"/>
</dbReference>
<dbReference type="Gene3D" id="2.60.120.10">
    <property type="entry name" value="Jelly Rolls"/>
    <property type="match status" value="1"/>
</dbReference>
<dbReference type="InterPro" id="IPR000595">
    <property type="entry name" value="cNMP-bd_dom"/>
</dbReference>
<dbReference type="PROSITE" id="PS50042">
    <property type="entry name" value="CNMP_BINDING_3"/>
    <property type="match status" value="1"/>
</dbReference>
<dbReference type="Proteomes" id="UP001302329">
    <property type="component" value="Unassembled WGS sequence"/>
</dbReference>
<dbReference type="RefSeq" id="WP_323357885.1">
    <property type="nucleotide sequence ID" value="NZ_JAYGHY010000079.1"/>
</dbReference>
<organism evidence="2 3">
    <name type="scientific">Cyanobium gracile UHCC 0281</name>
    <dbReference type="NCBI Taxonomy" id="3110309"/>
    <lineage>
        <taxon>Bacteria</taxon>
        <taxon>Bacillati</taxon>
        <taxon>Cyanobacteriota</taxon>
        <taxon>Cyanophyceae</taxon>
        <taxon>Synechococcales</taxon>
        <taxon>Prochlorococcaceae</taxon>
        <taxon>Cyanobium</taxon>
    </lineage>
</organism>
<feature type="domain" description="Cyclic nucleotide-binding" evidence="1">
    <location>
        <begin position="18"/>
        <end position="133"/>
    </location>
</feature>
<gene>
    <name evidence="2" type="ORF">VB739_15335</name>
</gene>
<evidence type="ECO:0000259" key="1">
    <source>
        <dbReference type="PROSITE" id="PS50042"/>
    </source>
</evidence>
<dbReference type="CDD" id="cd00038">
    <property type="entry name" value="CAP_ED"/>
    <property type="match status" value="1"/>
</dbReference>
<comment type="caution">
    <text evidence="2">The sequence shown here is derived from an EMBL/GenBank/DDBJ whole genome shotgun (WGS) entry which is preliminary data.</text>
</comment>
<sequence>MSSAASHDKIQRLRRASIFASTPDNGLAAVAEAVEEVQLAPNQQLFAKGDRGTSMYVIVTGLVRVHIGDQTIVELSDGEIVGELAALDPQPRSASVSAVDPTTLYQIEQSTLQSLMADHPEIVQGIIKALAHRLRVTTAPYGFSL</sequence>
<dbReference type="PANTHER" id="PTHR24567:SF74">
    <property type="entry name" value="HTH-TYPE TRANSCRIPTIONAL REGULATOR ARCR"/>
    <property type="match status" value="1"/>
</dbReference>
<dbReference type="SUPFAM" id="SSF51206">
    <property type="entry name" value="cAMP-binding domain-like"/>
    <property type="match status" value="1"/>
</dbReference>
<keyword evidence="3" id="KW-1185">Reference proteome</keyword>